<dbReference type="RefSeq" id="XP_009845011.1">
    <property type="nucleotide sequence ID" value="XM_009846709.1"/>
</dbReference>
<dbReference type="EMBL" id="KI913232">
    <property type="protein sequence ID" value="ETV65523.1"/>
    <property type="molecule type" value="Genomic_DNA"/>
</dbReference>
<gene>
    <name evidence="4" type="ORF">H257_17783</name>
</gene>
<feature type="transmembrane region" description="Helical" evidence="3">
    <location>
        <begin position="134"/>
        <end position="154"/>
    </location>
</feature>
<organism evidence="4">
    <name type="scientific">Aphanomyces astaci</name>
    <name type="common">Crayfish plague agent</name>
    <dbReference type="NCBI Taxonomy" id="112090"/>
    <lineage>
        <taxon>Eukaryota</taxon>
        <taxon>Sar</taxon>
        <taxon>Stramenopiles</taxon>
        <taxon>Oomycota</taxon>
        <taxon>Saprolegniomycetes</taxon>
        <taxon>Saprolegniales</taxon>
        <taxon>Verrucalvaceae</taxon>
        <taxon>Aphanomyces</taxon>
    </lineage>
</organism>
<name>W4FFK4_APHAT</name>
<protein>
    <submittedName>
        <fullName evidence="4">Uncharacterized protein</fullName>
    </submittedName>
</protein>
<reference evidence="4" key="1">
    <citation type="submission" date="2013-12" db="EMBL/GenBank/DDBJ databases">
        <title>The Genome Sequence of Aphanomyces astaci APO3.</title>
        <authorList>
            <consortium name="The Broad Institute Genomics Platform"/>
            <person name="Russ C."/>
            <person name="Tyler B."/>
            <person name="van West P."/>
            <person name="Dieguez-Uribeondo J."/>
            <person name="Young S.K."/>
            <person name="Zeng Q."/>
            <person name="Gargeya S."/>
            <person name="Fitzgerald M."/>
            <person name="Abouelleil A."/>
            <person name="Alvarado L."/>
            <person name="Chapman S.B."/>
            <person name="Gainer-Dewar J."/>
            <person name="Goldberg J."/>
            <person name="Griggs A."/>
            <person name="Gujja S."/>
            <person name="Hansen M."/>
            <person name="Howarth C."/>
            <person name="Imamovic A."/>
            <person name="Ireland A."/>
            <person name="Larimer J."/>
            <person name="McCowan C."/>
            <person name="Murphy C."/>
            <person name="Pearson M."/>
            <person name="Poon T.W."/>
            <person name="Priest M."/>
            <person name="Roberts A."/>
            <person name="Saif S."/>
            <person name="Shea T."/>
            <person name="Sykes S."/>
            <person name="Wortman J."/>
            <person name="Nusbaum C."/>
            <person name="Birren B."/>
        </authorList>
    </citation>
    <scope>NUCLEOTIDE SEQUENCE [LARGE SCALE GENOMIC DNA]</scope>
    <source>
        <strain evidence="4">APO3</strain>
    </source>
</reference>
<dbReference type="GO" id="GO:0015297">
    <property type="term" value="F:antiporter activity"/>
    <property type="evidence" value="ECO:0007669"/>
    <property type="project" value="InterPro"/>
</dbReference>
<evidence type="ECO:0000313" key="4">
    <source>
        <dbReference type="EMBL" id="ETV65523.1"/>
    </source>
</evidence>
<dbReference type="OrthoDB" id="2126698at2759"/>
<evidence type="ECO:0000256" key="3">
    <source>
        <dbReference type="SAM" id="Phobius"/>
    </source>
</evidence>
<accession>W4FFK4</accession>
<keyword evidence="3" id="KW-0472">Membrane</keyword>
<sequence length="182" mass="20483">MVEFRAARVLRRTRIERGHRHRRQRDPGQRDQLHLHGALWGWHGGADSSGKRPGRWLYPQHPTNSPKRRGARRVHRPRLRRAARHALPLFFTQDADVIRLTAFVTVAIYQVADALNTTLQGVLRGLGLQHMGTVLNFVAYVVVGVPLGVLLDFYAGWGLLGLWVGMAVVFSTSGVCGAWKKI</sequence>
<dbReference type="AlphaFoldDB" id="W4FFK4"/>
<dbReference type="VEuPathDB" id="FungiDB:H257_17783"/>
<dbReference type="STRING" id="112090.W4FFK4"/>
<feature type="transmembrane region" description="Helical" evidence="3">
    <location>
        <begin position="160"/>
        <end position="179"/>
    </location>
</feature>
<evidence type="ECO:0000256" key="1">
    <source>
        <dbReference type="ARBA" id="ARBA00010199"/>
    </source>
</evidence>
<feature type="region of interest" description="Disordered" evidence="2">
    <location>
        <begin position="51"/>
        <end position="74"/>
    </location>
</feature>
<dbReference type="PANTHER" id="PTHR11206">
    <property type="entry name" value="MULTIDRUG RESISTANCE PROTEIN"/>
    <property type="match status" value="1"/>
</dbReference>
<proteinExistence type="inferred from homology"/>
<dbReference type="GO" id="GO:0042910">
    <property type="term" value="F:xenobiotic transmembrane transporter activity"/>
    <property type="evidence" value="ECO:0007669"/>
    <property type="project" value="InterPro"/>
</dbReference>
<keyword evidence="3" id="KW-0812">Transmembrane</keyword>
<comment type="similarity">
    <text evidence="1">Belongs to the multi antimicrobial extrusion (MATE) (TC 2.A.66.1) family.</text>
</comment>
<dbReference type="Pfam" id="PF01554">
    <property type="entry name" value="MatE"/>
    <property type="match status" value="1"/>
</dbReference>
<keyword evidence="3" id="KW-1133">Transmembrane helix</keyword>
<evidence type="ECO:0000256" key="2">
    <source>
        <dbReference type="SAM" id="MobiDB-lite"/>
    </source>
</evidence>
<dbReference type="InterPro" id="IPR002528">
    <property type="entry name" value="MATE_fam"/>
</dbReference>
<dbReference type="GO" id="GO:0016020">
    <property type="term" value="C:membrane"/>
    <property type="evidence" value="ECO:0007669"/>
    <property type="project" value="InterPro"/>
</dbReference>
<dbReference type="GeneID" id="20819779"/>